<keyword evidence="2" id="KW-1185">Reference proteome</keyword>
<dbReference type="EMBL" id="CADEAL010000636">
    <property type="protein sequence ID" value="CAB1423132.1"/>
    <property type="molecule type" value="Genomic_DNA"/>
</dbReference>
<evidence type="ECO:0000313" key="1">
    <source>
        <dbReference type="EMBL" id="CAB1423132.1"/>
    </source>
</evidence>
<dbReference type="Proteomes" id="UP001153269">
    <property type="component" value="Unassembled WGS sequence"/>
</dbReference>
<proteinExistence type="predicted"/>
<comment type="caution">
    <text evidence="1">The sequence shown here is derived from an EMBL/GenBank/DDBJ whole genome shotgun (WGS) entry which is preliminary data.</text>
</comment>
<sequence>MAGLYASMVAAEERGHRGQSRTFCQKARAQQNYRLQTKDFAGSADCVQSVRAHPSLQYYVNKFHPAPKSLPEGCGLCAPNPFIPISLNPVLGVKVKHCYQPLPNALDLL</sequence>
<organism evidence="1 2">
    <name type="scientific">Pleuronectes platessa</name>
    <name type="common">European plaice</name>
    <dbReference type="NCBI Taxonomy" id="8262"/>
    <lineage>
        <taxon>Eukaryota</taxon>
        <taxon>Metazoa</taxon>
        <taxon>Chordata</taxon>
        <taxon>Craniata</taxon>
        <taxon>Vertebrata</taxon>
        <taxon>Euteleostomi</taxon>
        <taxon>Actinopterygii</taxon>
        <taxon>Neopterygii</taxon>
        <taxon>Teleostei</taxon>
        <taxon>Neoteleostei</taxon>
        <taxon>Acanthomorphata</taxon>
        <taxon>Carangaria</taxon>
        <taxon>Pleuronectiformes</taxon>
        <taxon>Pleuronectoidei</taxon>
        <taxon>Pleuronectidae</taxon>
        <taxon>Pleuronectes</taxon>
    </lineage>
</organism>
<protein>
    <submittedName>
        <fullName evidence="1">Uncharacterized protein</fullName>
    </submittedName>
</protein>
<evidence type="ECO:0000313" key="2">
    <source>
        <dbReference type="Proteomes" id="UP001153269"/>
    </source>
</evidence>
<reference evidence="1" key="1">
    <citation type="submission" date="2020-03" db="EMBL/GenBank/DDBJ databases">
        <authorList>
            <person name="Weist P."/>
        </authorList>
    </citation>
    <scope>NUCLEOTIDE SEQUENCE</scope>
</reference>
<name>A0A9N7U2X4_PLEPL</name>
<dbReference type="AlphaFoldDB" id="A0A9N7U2X4"/>
<accession>A0A9N7U2X4</accession>
<gene>
    <name evidence="1" type="ORF">PLEPLA_LOCUS11050</name>
</gene>